<accession>X1IVK4</accession>
<dbReference type="AlphaFoldDB" id="X1IVK4"/>
<reference evidence="1" key="1">
    <citation type="journal article" date="2014" name="Front. Microbiol.">
        <title>High frequency of phylogenetically diverse reductive dehalogenase-homologous genes in deep subseafloor sedimentary metagenomes.</title>
        <authorList>
            <person name="Kawai M."/>
            <person name="Futagami T."/>
            <person name="Toyoda A."/>
            <person name="Takaki Y."/>
            <person name="Nishi S."/>
            <person name="Hori S."/>
            <person name="Arai W."/>
            <person name="Tsubouchi T."/>
            <person name="Morono Y."/>
            <person name="Uchiyama I."/>
            <person name="Ito T."/>
            <person name="Fujiyama A."/>
            <person name="Inagaki F."/>
            <person name="Takami H."/>
        </authorList>
    </citation>
    <scope>NUCLEOTIDE SEQUENCE</scope>
    <source>
        <strain evidence="1">Expedition CK06-06</strain>
    </source>
</reference>
<proteinExistence type="predicted"/>
<sequence>MYTNYWKMVLSFPEGVDKDGNPIHYWSPDDWTKTGTLTIPEGYGGETITIYLMSANLADAEIKGYEEFIVTNYRGVTCKDFVNITSRYDSIYGGIGYGAENVWTPGDGGCIQVDDNRIQFESTVSTWGAGETDVAMMSVTFQPNAIGTYTFTYQIVPEVIP</sequence>
<name>X1IVK4_9ZZZZ</name>
<evidence type="ECO:0000313" key="1">
    <source>
        <dbReference type="EMBL" id="GAH61563.1"/>
    </source>
</evidence>
<organism evidence="1">
    <name type="scientific">marine sediment metagenome</name>
    <dbReference type="NCBI Taxonomy" id="412755"/>
    <lineage>
        <taxon>unclassified sequences</taxon>
        <taxon>metagenomes</taxon>
        <taxon>ecological metagenomes</taxon>
    </lineage>
</organism>
<comment type="caution">
    <text evidence="1">The sequence shown here is derived from an EMBL/GenBank/DDBJ whole genome shotgun (WGS) entry which is preliminary data.</text>
</comment>
<dbReference type="EMBL" id="BARU01018996">
    <property type="protein sequence ID" value="GAH61563.1"/>
    <property type="molecule type" value="Genomic_DNA"/>
</dbReference>
<protein>
    <submittedName>
        <fullName evidence="1">Uncharacterized protein</fullName>
    </submittedName>
</protein>
<gene>
    <name evidence="1" type="ORF">S03H2_31338</name>
</gene>